<comment type="caution">
    <text evidence="1">The sequence shown here is derived from an EMBL/GenBank/DDBJ whole genome shotgun (WGS) entry which is preliminary data.</text>
</comment>
<name>A0A246E2K3_9HYPH</name>
<evidence type="ECO:0000313" key="1">
    <source>
        <dbReference type="EMBL" id="OWO97154.1"/>
    </source>
</evidence>
<proteinExistence type="predicted"/>
<reference evidence="1 2" key="1">
    <citation type="submission" date="2017-03" db="EMBL/GenBank/DDBJ databases">
        <title>Genome of strain Rhizobium sp. CNPSo 668.</title>
        <authorList>
            <person name="Ribeiro R."/>
        </authorList>
    </citation>
    <scope>NUCLEOTIDE SEQUENCE [LARGE SCALE GENOMIC DNA]</scope>
    <source>
        <strain evidence="1 2">CNPSo 668</strain>
    </source>
</reference>
<gene>
    <name evidence="1" type="ORF">B5E41_01320</name>
</gene>
<accession>A0A246E2K3</accession>
<dbReference type="AlphaFoldDB" id="A0A246E2K3"/>
<dbReference type="EMBL" id="MXPU01000001">
    <property type="protein sequence ID" value="OWO97154.1"/>
    <property type="molecule type" value="Genomic_DNA"/>
</dbReference>
<sequence>MLAKAEIVVEARVRSLSISPSGLITTDKDFPGQLVRAELEIKKVVKGKFAAKEAIVYGIPFPPGPFTELTTMALIYGYEGHDTFEWELSQADMDHGMGWFRINDCIYHKFPELDVGPR</sequence>
<organism evidence="1 2">
    <name type="scientific">Rhizobium esperanzae</name>
    <dbReference type="NCBI Taxonomy" id="1967781"/>
    <lineage>
        <taxon>Bacteria</taxon>
        <taxon>Pseudomonadati</taxon>
        <taxon>Pseudomonadota</taxon>
        <taxon>Alphaproteobacteria</taxon>
        <taxon>Hyphomicrobiales</taxon>
        <taxon>Rhizobiaceae</taxon>
        <taxon>Rhizobium/Agrobacterium group</taxon>
        <taxon>Rhizobium</taxon>
    </lineage>
</organism>
<evidence type="ECO:0000313" key="2">
    <source>
        <dbReference type="Proteomes" id="UP000197269"/>
    </source>
</evidence>
<protein>
    <submittedName>
        <fullName evidence="1">Uncharacterized protein</fullName>
    </submittedName>
</protein>
<dbReference type="Proteomes" id="UP000197269">
    <property type="component" value="Unassembled WGS sequence"/>
</dbReference>